<proteinExistence type="predicted"/>
<keyword evidence="6" id="KW-1185">Reference proteome</keyword>
<gene>
    <name evidence="5" type="primary">devR_2</name>
    <name evidence="5" type="ORF">B7C42_02309</name>
</gene>
<dbReference type="InterPro" id="IPR036388">
    <property type="entry name" value="WH-like_DNA-bd_sf"/>
</dbReference>
<dbReference type="Gene3D" id="1.10.10.10">
    <property type="entry name" value="Winged helix-like DNA-binding domain superfamily/Winged helix DNA-binding domain"/>
    <property type="match status" value="1"/>
</dbReference>
<evidence type="ECO:0000259" key="4">
    <source>
        <dbReference type="PROSITE" id="PS50043"/>
    </source>
</evidence>
<keyword evidence="2" id="KW-0238">DNA-binding</keyword>
<dbReference type="PRINTS" id="PR00038">
    <property type="entry name" value="HTHLUXR"/>
</dbReference>
<dbReference type="GO" id="GO:0003677">
    <property type="term" value="F:DNA binding"/>
    <property type="evidence" value="ECO:0007669"/>
    <property type="project" value="UniProtKB-KW"/>
</dbReference>
<dbReference type="PROSITE" id="PS50043">
    <property type="entry name" value="HTH_LUXR_2"/>
    <property type="match status" value="1"/>
</dbReference>
<keyword evidence="3" id="KW-0804">Transcription</keyword>
<evidence type="ECO:0000256" key="2">
    <source>
        <dbReference type="ARBA" id="ARBA00023125"/>
    </source>
</evidence>
<dbReference type="CDD" id="cd06170">
    <property type="entry name" value="LuxR_C_like"/>
    <property type="match status" value="1"/>
</dbReference>
<dbReference type="SMART" id="SM00421">
    <property type="entry name" value="HTH_LUXR"/>
    <property type="match status" value="1"/>
</dbReference>
<dbReference type="Pfam" id="PF00196">
    <property type="entry name" value="GerE"/>
    <property type="match status" value="1"/>
</dbReference>
<organism evidence="5 6">
    <name type="scientific">Nocardia cerradoensis</name>
    <dbReference type="NCBI Taxonomy" id="85688"/>
    <lineage>
        <taxon>Bacteria</taxon>
        <taxon>Bacillati</taxon>
        <taxon>Actinomycetota</taxon>
        <taxon>Actinomycetes</taxon>
        <taxon>Mycobacteriales</taxon>
        <taxon>Nocardiaceae</taxon>
        <taxon>Nocardia</taxon>
    </lineage>
</organism>
<dbReference type="AlphaFoldDB" id="A0A231HB81"/>
<keyword evidence="1" id="KW-0805">Transcription regulation</keyword>
<feature type="domain" description="HTH luxR-type" evidence="4">
    <location>
        <begin position="8"/>
        <end position="73"/>
    </location>
</feature>
<dbReference type="Proteomes" id="UP000215506">
    <property type="component" value="Unassembled WGS sequence"/>
</dbReference>
<dbReference type="InterPro" id="IPR000792">
    <property type="entry name" value="Tscrpt_reg_LuxR_C"/>
</dbReference>
<dbReference type="PANTHER" id="PTHR44688">
    <property type="entry name" value="DNA-BINDING TRANSCRIPTIONAL ACTIVATOR DEVR_DOSR"/>
    <property type="match status" value="1"/>
</dbReference>
<evidence type="ECO:0000256" key="1">
    <source>
        <dbReference type="ARBA" id="ARBA00023015"/>
    </source>
</evidence>
<name>A0A231HB81_9NOCA</name>
<dbReference type="PANTHER" id="PTHR44688:SF16">
    <property type="entry name" value="DNA-BINDING TRANSCRIPTIONAL ACTIVATOR DEVR_DOSR"/>
    <property type="match status" value="1"/>
</dbReference>
<evidence type="ECO:0000313" key="5">
    <source>
        <dbReference type="EMBL" id="OXR46016.1"/>
    </source>
</evidence>
<reference evidence="5 6" key="1">
    <citation type="submission" date="2017-07" db="EMBL/GenBank/DDBJ databases">
        <title>First draft Genome Sequence of Nocardia cerradoensis isolated from human infection.</title>
        <authorList>
            <person name="Carrasco G."/>
        </authorList>
    </citation>
    <scope>NUCLEOTIDE SEQUENCE [LARGE SCALE GENOMIC DNA]</scope>
    <source>
        <strain evidence="5 6">CNM20130759</strain>
    </source>
</reference>
<accession>A0A231HB81</accession>
<evidence type="ECO:0000313" key="6">
    <source>
        <dbReference type="Proteomes" id="UP000215506"/>
    </source>
</evidence>
<dbReference type="InterPro" id="IPR016032">
    <property type="entry name" value="Sig_transdc_resp-reg_C-effctor"/>
</dbReference>
<dbReference type="EMBL" id="NGAF01000003">
    <property type="protein sequence ID" value="OXR46016.1"/>
    <property type="molecule type" value="Genomic_DNA"/>
</dbReference>
<protein>
    <submittedName>
        <fullName evidence="5">Transcriptional regulatory protein DevR (DosR)</fullName>
    </submittedName>
</protein>
<evidence type="ECO:0000256" key="3">
    <source>
        <dbReference type="ARBA" id="ARBA00023163"/>
    </source>
</evidence>
<comment type="caution">
    <text evidence="5">The sequence shown here is derived from an EMBL/GenBank/DDBJ whole genome shotgun (WGS) entry which is preliminary data.</text>
</comment>
<dbReference type="SUPFAM" id="SSF46894">
    <property type="entry name" value="C-terminal effector domain of the bipartite response regulators"/>
    <property type="match status" value="1"/>
</dbReference>
<dbReference type="GO" id="GO:0006355">
    <property type="term" value="P:regulation of DNA-templated transcription"/>
    <property type="evidence" value="ECO:0007669"/>
    <property type="project" value="InterPro"/>
</dbReference>
<sequence>MSAPGAAAAGPAATLTSQELQIAQLAAAGLTNREIADRIYVSHRTVAAHLYKLFPKLGITSRSQLHAALGDAAKQ</sequence>